<evidence type="ECO:0000256" key="1">
    <source>
        <dbReference type="ARBA" id="ARBA00010257"/>
    </source>
</evidence>
<dbReference type="SUPFAM" id="SSF52540">
    <property type="entry name" value="P-loop containing nucleoside triphosphate hydrolases"/>
    <property type="match status" value="1"/>
</dbReference>
<dbReference type="FunFam" id="3.40.50.300:FF:000068">
    <property type="entry name" value="Site-determining protein"/>
    <property type="match status" value="1"/>
</dbReference>
<comment type="function">
    <text evidence="8">ATPase required for the correct placement of the division site. Cell division inhibitors MinC and MinD act in concert to form an inhibitor capable of blocking formation of the polar Z ring septums. Rapidly oscillates between the poles of the cell to destabilize FtsZ filaments that have formed before they mature into polar Z rings.</text>
</comment>
<dbReference type="KEGG" id="lgn:ABM34_01795"/>
<dbReference type="OrthoDB" id="9773088at2"/>
<name>A0A0H4QDM0_9LACO</name>
<keyword evidence="6" id="KW-0717">Septation</keyword>
<dbReference type="GO" id="GO:0016887">
    <property type="term" value="F:ATP hydrolysis activity"/>
    <property type="evidence" value="ECO:0007669"/>
    <property type="project" value="InterPro"/>
</dbReference>
<dbReference type="InterPro" id="IPR002586">
    <property type="entry name" value="CobQ/CobB/MinD/ParA_Nub-bd_dom"/>
</dbReference>
<keyword evidence="5 10" id="KW-0067">ATP-binding</keyword>
<evidence type="ECO:0000256" key="7">
    <source>
        <dbReference type="ARBA" id="ARBA00023306"/>
    </source>
</evidence>
<reference evidence="13" key="1">
    <citation type="submission" date="2015-07" db="EMBL/GenBank/DDBJ databases">
        <title>Lactobacillus ginsenosidimutans/EMML 3141/ whole genome sequencing.</title>
        <authorList>
            <person name="Kim M.K."/>
            <person name="Im W.-T."/>
            <person name="Srinivasan S."/>
            <person name="Lee J.-J."/>
        </authorList>
    </citation>
    <scope>NUCLEOTIDE SEQUENCE [LARGE SCALE GENOMIC DNA]</scope>
    <source>
        <strain evidence="13">EMML 3041</strain>
    </source>
</reference>
<comment type="similarity">
    <text evidence="1">Belongs to the ParA family. MinD subfamily.</text>
</comment>
<dbReference type="GO" id="GO:0009898">
    <property type="term" value="C:cytoplasmic side of plasma membrane"/>
    <property type="evidence" value="ECO:0007669"/>
    <property type="project" value="TreeGrafter"/>
</dbReference>
<evidence type="ECO:0000256" key="10">
    <source>
        <dbReference type="PIRSR" id="PIRSR003092-1"/>
    </source>
</evidence>
<dbReference type="CDD" id="cd02036">
    <property type="entry name" value="MinD"/>
    <property type="match status" value="1"/>
</dbReference>
<dbReference type="NCBIfam" id="TIGR01968">
    <property type="entry name" value="minD_bact"/>
    <property type="match status" value="1"/>
</dbReference>
<keyword evidence="4 10" id="KW-0547">Nucleotide-binding</keyword>
<evidence type="ECO:0000256" key="3">
    <source>
        <dbReference type="ARBA" id="ARBA00022618"/>
    </source>
</evidence>
<evidence type="ECO:0000256" key="5">
    <source>
        <dbReference type="ARBA" id="ARBA00022840"/>
    </source>
</evidence>
<dbReference type="PANTHER" id="PTHR43384:SF6">
    <property type="entry name" value="SEPTUM SITE-DETERMINING PROTEIN MIND HOMOLOG, CHLOROPLASTIC"/>
    <property type="match status" value="1"/>
</dbReference>
<dbReference type="EMBL" id="CP012034">
    <property type="protein sequence ID" value="AKP66404.1"/>
    <property type="molecule type" value="Genomic_DNA"/>
</dbReference>
<dbReference type="PIRSF" id="PIRSF003092">
    <property type="entry name" value="MinD"/>
    <property type="match status" value="1"/>
</dbReference>
<evidence type="ECO:0000256" key="9">
    <source>
        <dbReference type="ARBA" id="ARBA00032845"/>
    </source>
</evidence>
<dbReference type="GO" id="GO:0005524">
    <property type="term" value="F:ATP binding"/>
    <property type="evidence" value="ECO:0007669"/>
    <property type="project" value="UniProtKB-KW"/>
</dbReference>
<dbReference type="GO" id="GO:0000917">
    <property type="term" value="P:division septum assembly"/>
    <property type="evidence" value="ECO:0007669"/>
    <property type="project" value="UniProtKB-KW"/>
</dbReference>
<proteinExistence type="inferred from homology"/>
<accession>A0A0H4QDM0</accession>
<evidence type="ECO:0000256" key="8">
    <source>
        <dbReference type="ARBA" id="ARBA00025436"/>
    </source>
</evidence>
<evidence type="ECO:0000256" key="4">
    <source>
        <dbReference type="ARBA" id="ARBA00022741"/>
    </source>
</evidence>
<keyword evidence="3 12" id="KW-0132">Cell division</keyword>
<dbReference type="STRING" id="1007676.ABM34_01795"/>
<organism evidence="12 13">
    <name type="scientific">Companilactobacillus ginsenosidimutans</name>
    <dbReference type="NCBI Taxonomy" id="1007676"/>
    <lineage>
        <taxon>Bacteria</taxon>
        <taxon>Bacillati</taxon>
        <taxon>Bacillota</taxon>
        <taxon>Bacilli</taxon>
        <taxon>Lactobacillales</taxon>
        <taxon>Lactobacillaceae</taxon>
        <taxon>Companilactobacillus</taxon>
    </lineage>
</organism>
<dbReference type="InterPro" id="IPR010223">
    <property type="entry name" value="MinD"/>
</dbReference>
<dbReference type="Proteomes" id="UP000036106">
    <property type="component" value="Chromosome"/>
</dbReference>
<dbReference type="GO" id="GO:0051782">
    <property type="term" value="P:negative regulation of cell division"/>
    <property type="evidence" value="ECO:0007669"/>
    <property type="project" value="TreeGrafter"/>
</dbReference>
<evidence type="ECO:0000256" key="2">
    <source>
        <dbReference type="ARBA" id="ARBA00016887"/>
    </source>
</evidence>
<feature type="domain" description="CobQ/CobB/MinD/ParA nucleotide binding" evidence="11">
    <location>
        <begin position="5"/>
        <end position="220"/>
    </location>
</feature>
<dbReference type="PANTHER" id="PTHR43384">
    <property type="entry name" value="SEPTUM SITE-DETERMINING PROTEIN MIND HOMOLOG, CHLOROPLASTIC-RELATED"/>
    <property type="match status" value="1"/>
</dbReference>
<evidence type="ECO:0000313" key="13">
    <source>
        <dbReference type="Proteomes" id="UP000036106"/>
    </source>
</evidence>
<dbReference type="Pfam" id="PF01656">
    <property type="entry name" value="CbiA"/>
    <property type="match status" value="1"/>
</dbReference>
<dbReference type="RefSeq" id="WP_048702725.1">
    <property type="nucleotide sequence ID" value="NZ_CP012034.1"/>
</dbReference>
<keyword evidence="13" id="KW-1185">Reference proteome</keyword>
<dbReference type="GO" id="GO:0005829">
    <property type="term" value="C:cytosol"/>
    <property type="evidence" value="ECO:0007669"/>
    <property type="project" value="TreeGrafter"/>
</dbReference>
<dbReference type="Gene3D" id="3.40.50.300">
    <property type="entry name" value="P-loop containing nucleotide triphosphate hydrolases"/>
    <property type="match status" value="1"/>
</dbReference>
<evidence type="ECO:0000256" key="6">
    <source>
        <dbReference type="ARBA" id="ARBA00023210"/>
    </source>
</evidence>
<dbReference type="InterPro" id="IPR050625">
    <property type="entry name" value="ParA/MinD_ATPase"/>
</dbReference>
<sequence length="266" mass="28884">MGISIVVTSGKGGVGKTTTTANVSTELASMGKKVCMVDLDIGLRNLDAVLGLTNRIVYDIVDVAQERVVLSQALVRDPRFGDNLYLLAASQFSDKYVLDNAAVSTIIEYLKQRFDFVMIDCPAGIEYGFKNAVNSADAALVVTNPEIASVSDSDRVVGILESLEMPITPHLIINRIRKNMINEGTSMKIEDIVNHLGIPLIGIIVDEDEVISSSNAGETVVSDPNSDAGRGYKNIARRMLGENVPLTLFDTPKKRGFMSRMFGRNN</sequence>
<evidence type="ECO:0000313" key="12">
    <source>
        <dbReference type="EMBL" id="AKP66404.1"/>
    </source>
</evidence>
<gene>
    <name evidence="12" type="ORF">ABM34_01795</name>
</gene>
<evidence type="ECO:0000259" key="11">
    <source>
        <dbReference type="Pfam" id="PF01656"/>
    </source>
</evidence>
<protein>
    <recommendedName>
        <fullName evidence="2">Septum site-determining protein MinD</fullName>
    </recommendedName>
    <alternativeName>
        <fullName evidence="9">Cell division inhibitor MinD</fullName>
    </alternativeName>
</protein>
<dbReference type="InterPro" id="IPR027417">
    <property type="entry name" value="P-loop_NTPase"/>
</dbReference>
<dbReference type="InterPro" id="IPR025501">
    <property type="entry name" value="MinD_FleN"/>
</dbReference>
<feature type="binding site" evidence="10">
    <location>
        <begin position="11"/>
        <end position="18"/>
    </location>
    <ligand>
        <name>ATP</name>
        <dbReference type="ChEBI" id="CHEBI:30616"/>
    </ligand>
</feature>
<dbReference type="PATRIC" id="fig|1007676.4.peg.375"/>
<keyword evidence="7" id="KW-0131">Cell cycle</keyword>
<dbReference type="AlphaFoldDB" id="A0A0H4QDM0"/>